<dbReference type="Gene3D" id="1.20.1250.20">
    <property type="entry name" value="MFS general substrate transporter like domains"/>
    <property type="match status" value="1"/>
</dbReference>
<sequence length="305" mass="34127">MFIRLNGYSSTHEDILCVFFIIIFIFQQGHRQDTLNETFWLMSYFESASLIGSQVLSNWLIGNNVGKNISSPSMAAFFFAIIAIVCITKRWAEVPQTASFKEYRTSFSAYILGDKRILLLAWAQACLHFSIAVFWILWAPTVVADGREVHLGLIYPCLVGSRMLGSTAFPWLTGGLSSIRTEDYLVYAFIIVGMVLSITAYDYQEIGVLVTLFCLFHASVGLISPSLAKLRTMFVPNELRGGMISISQAPATAAILFFLVQGGYYRNIENSTIMAIAALGMFTAAACMHVLKRWGKQPYQNWHKS</sequence>
<dbReference type="AlphaFoldDB" id="A0A2P5D089"/>
<dbReference type="InterPro" id="IPR036259">
    <property type="entry name" value="MFS_trans_sf"/>
</dbReference>
<dbReference type="GO" id="GO:0015098">
    <property type="term" value="F:molybdate ion transmembrane transporter activity"/>
    <property type="evidence" value="ECO:0007669"/>
    <property type="project" value="InterPro"/>
</dbReference>
<keyword evidence="1" id="KW-0812">Transmembrane</keyword>
<feature type="transmembrane region" description="Helical" evidence="1">
    <location>
        <begin position="184"/>
        <end position="201"/>
    </location>
</feature>
<comment type="caution">
    <text evidence="2">The sequence shown here is derived from an EMBL/GenBank/DDBJ whole genome shotgun (WGS) entry which is preliminary data.</text>
</comment>
<evidence type="ECO:0000313" key="2">
    <source>
        <dbReference type="EMBL" id="PON66719.1"/>
    </source>
</evidence>
<dbReference type="PANTHER" id="PTHR23516">
    <property type="entry name" value="SAM (S-ADENOSYL METHIONINE) TRANSPORTER"/>
    <property type="match status" value="1"/>
</dbReference>
<dbReference type="STRING" id="3476.A0A2P5D089"/>
<feature type="transmembrane region" description="Helical" evidence="1">
    <location>
        <begin position="6"/>
        <end position="26"/>
    </location>
</feature>
<dbReference type="EMBL" id="JXTB01000077">
    <property type="protein sequence ID" value="PON66719.1"/>
    <property type="molecule type" value="Genomic_DNA"/>
</dbReference>
<gene>
    <name evidence="2" type="ORF">PanWU01x14_107560</name>
</gene>
<feature type="transmembrane region" description="Helical" evidence="1">
    <location>
        <begin position="38"/>
        <end position="61"/>
    </location>
</feature>
<accession>A0A2P5D089</accession>
<feature type="transmembrane region" description="Helical" evidence="1">
    <location>
        <begin position="272"/>
        <end position="291"/>
    </location>
</feature>
<feature type="transmembrane region" description="Helical" evidence="1">
    <location>
        <begin position="153"/>
        <end position="172"/>
    </location>
</feature>
<feature type="transmembrane region" description="Helical" evidence="1">
    <location>
        <begin position="207"/>
        <end position="227"/>
    </location>
</feature>
<evidence type="ECO:0000256" key="1">
    <source>
        <dbReference type="SAM" id="Phobius"/>
    </source>
</evidence>
<protein>
    <submittedName>
        <fullName evidence="2">Molybdate-anion transporter</fullName>
    </submittedName>
</protein>
<keyword evidence="1" id="KW-1133">Transmembrane helix</keyword>
<feature type="transmembrane region" description="Helical" evidence="1">
    <location>
        <begin position="117"/>
        <end position="138"/>
    </location>
</feature>
<evidence type="ECO:0000313" key="3">
    <source>
        <dbReference type="Proteomes" id="UP000237105"/>
    </source>
</evidence>
<dbReference type="PANTHER" id="PTHR23516:SF2">
    <property type="entry name" value="MOLYBDATE-ANION TRANSPORTER"/>
    <property type="match status" value="1"/>
</dbReference>
<dbReference type="GO" id="GO:0016020">
    <property type="term" value="C:membrane"/>
    <property type="evidence" value="ECO:0007669"/>
    <property type="project" value="InterPro"/>
</dbReference>
<feature type="transmembrane region" description="Helical" evidence="1">
    <location>
        <begin position="73"/>
        <end position="92"/>
    </location>
</feature>
<feature type="transmembrane region" description="Helical" evidence="1">
    <location>
        <begin position="239"/>
        <end position="260"/>
    </location>
</feature>
<dbReference type="Proteomes" id="UP000237105">
    <property type="component" value="Unassembled WGS sequence"/>
</dbReference>
<dbReference type="OrthoDB" id="263957at2759"/>
<proteinExistence type="predicted"/>
<keyword evidence="1" id="KW-0472">Membrane</keyword>
<dbReference type="InterPro" id="IPR008509">
    <property type="entry name" value="MOT2/MFSD5"/>
</dbReference>
<name>A0A2P5D089_PARAD</name>
<dbReference type="SUPFAM" id="SSF103473">
    <property type="entry name" value="MFS general substrate transporter"/>
    <property type="match status" value="1"/>
</dbReference>
<keyword evidence="3" id="KW-1185">Reference proteome</keyword>
<reference evidence="3" key="1">
    <citation type="submission" date="2016-06" db="EMBL/GenBank/DDBJ databases">
        <title>Parallel loss of symbiosis genes in relatives of nitrogen-fixing non-legume Parasponia.</title>
        <authorList>
            <person name="Van Velzen R."/>
            <person name="Holmer R."/>
            <person name="Bu F."/>
            <person name="Rutten L."/>
            <person name="Van Zeijl A."/>
            <person name="Liu W."/>
            <person name="Santuari L."/>
            <person name="Cao Q."/>
            <person name="Sharma T."/>
            <person name="Shen D."/>
            <person name="Roswanjaya Y."/>
            <person name="Wardhani T."/>
            <person name="Kalhor M.S."/>
            <person name="Jansen J."/>
            <person name="Van den Hoogen J."/>
            <person name="Gungor B."/>
            <person name="Hartog M."/>
            <person name="Hontelez J."/>
            <person name="Verver J."/>
            <person name="Yang W.-C."/>
            <person name="Schijlen E."/>
            <person name="Repin R."/>
            <person name="Schilthuizen M."/>
            <person name="Schranz E."/>
            <person name="Heidstra R."/>
            <person name="Miyata K."/>
            <person name="Fedorova E."/>
            <person name="Kohlen W."/>
            <person name="Bisseling T."/>
            <person name="Smit S."/>
            <person name="Geurts R."/>
        </authorList>
    </citation>
    <scope>NUCLEOTIDE SEQUENCE [LARGE SCALE GENOMIC DNA]</scope>
    <source>
        <strain evidence="3">cv. WU1-14</strain>
    </source>
</reference>
<organism evidence="2 3">
    <name type="scientific">Parasponia andersonii</name>
    <name type="common">Sponia andersonii</name>
    <dbReference type="NCBI Taxonomy" id="3476"/>
    <lineage>
        <taxon>Eukaryota</taxon>
        <taxon>Viridiplantae</taxon>
        <taxon>Streptophyta</taxon>
        <taxon>Embryophyta</taxon>
        <taxon>Tracheophyta</taxon>
        <taxon>Spermatophyta</taxon>
        <taxon>Magnoliopsida</taxon>
        <taxon>eudicotyledons</taxon>
        <taxon>Gunneridae</taxon>
        <taxon>Pentapetalae</taxon>
        <taxon>rosids</taxon>
        <taxon>fabids</taxon>
        <taxon>Rosales</taxon>
        <taxon>Cannabaceae</taxon>
        <taxon>Parasponia</taxon>
    </lineage>
</organism>